<keyword evidence="5" id="KW-0496">Mitochondrion</keyword>
<dbReference type="CDD" id="cd01856">
    <property type="entry name" value="YlqF"/>
    <property type="match status" value="1"/>
</dbReference>
<dbReference type="FunFam" id="3.40.50.300:FF:001008">
    <property type="entry name" value="Mitochondrial GTPase 1"/>
    <property type="match status" value="1"/>
</dbReference>
<sequence length="407" mass="45090">MLYMYKPQSFGARLCFTSSPRRARSSAAIVEGAGGSRMRGLTRAAKRAGEMAFNAGGGAVNWFPGHMAAASRAIRDRLKLADLVIEVRDARIPLSSANEDLQPVLAAKRRILALNKKDLANPNIMNRWLNHFESCKQDCISINAHSSSSVNQLLGLAELKLKEAISKEPTLLIMVVGVPNVGKSALINSIHRIATSRFPVPDKNKRAMVGPLPGVTQDIAGYKIASQPSIYVLDTPGVLVPSIPDMETGLKLALTGAVKDSVVGEERIAKYLLSLLNIRKTPLHWERLVHRRGEVHEETCSHNENDSRDSLRRRRCLNNSDALYVQDLVTEVQRTLCRTCLDYTGNTEEESELESLIDMQLTALRKVFRIPHKPFDETHGPTSKKLLTLFRSGKLGPFILDDLPDEQ</sequence>
<evidence type="ECO:0000256" key="3">
    <source>
        <dbReference type="ARBA" id="ARBA00022801"/>
    </source>
</evidence>
<dbReference type="FunFam" id="1.10.1580.10:FF:000017">
    <property type="entry name" value="Short integuments 2 mitochondrial"/>
    <property type="match status" value="1"/>
</dbReference>
<dbReference type="GO" id="GO:0032543">
    <property type="term" value="P:mitochondrial translation"/>
    <property type="evidence" value="ECO:0007669"/>
    <property type="project" value="TreeGrafter"/>
</dbReference>
<reference evidence="8" key="1">
    <citation type="submission" date="2020-05" db="EMBL/GenBank/DDBJ databases">
        <title>WGS assembly of Panicum virgatum.</title>
        <authorList>
            <person name="Lovell J.T."/>
            <person name="Jenkins J."/>
            <person name="Shu S."/>
            <person name="Juenger T.E."/>
            <person name="Schmutz J."/>
        </authorList>
    </citation>
    <scope>NUCLEOTIDE SEQUENCE</scope>
    <source>
        <strain evidence="8">AP13</strain>
    </source>
</reference>
<dbReference type="Pfam" id="PF01926">
    <property type="entry name" value="MMR_HSR1"/>
    <property type="match status" value="1"/>
</dbReference>
<dbReference type="Gene3D" id="3.40.50.300">
    <property type="entry name" value="P-loop containing nucleotide triphosphate hydrolases"/>
    <property type="match status" value="1"/>
</dbReference>
<evidence type="ECO:0000313" key="9">
    <source>
        <dbReference type="Proteomes" id="UP000823388"/>
    </source>
</evidence>
<accession>A0A8T0PL44</accession>
<dbReference type="Proteomes" id="UP000823388">
    <property type="component" value="Chromosome 8K"/>
</dbReference>
<dbReference type="PROSITE" id="PS51721">
    <property type="entry name" value="G_CP"/>
    <property type="match status" value="1"/>
</dbReference>
<evidence type="ECO:0000256" key="1">
    <source>
        <dbReference type="ARBA" id="ARBA00004173"/>
    </source>
</evidence>
<comment type="subcellular location">
    <subcellularLocation>
        <location evidence="1">Mitochondrion</location>
    </subcellularLocation>
</comment>
<dbReference type="PANTHER" id="PTHR45782">
    <property type="entry name" value="MITOCHONDRIAL RIBOSOME-ASSOCIATED GTPASE 1"/>
    <property type="match status" value="1"/>
</dbReference>
<keyword evidence="9" id="KW-1185">Reference proteome</keyword>
<dbReference type="AlphaFoldDB" id="A0A8T0PL44"/>
<dbReference type="InterPro" id="IPR006073">
    <property type="entry name" value="GTP-bd"/>
</dbReference>
<dbReference type="GO" id="GO:0003924">
    <property type="term" value="F:GTPase activity"/>
    <property type="evidence" value="ECO:0007669"/>
    <property type="project" value="TreeGrafter"/>
</dbReference>
<evidence type="ECO:0000259" key="7">
    <source>
        <dbReference type="PROSITE" id="PS51721"/>
    </source>
</evidence>
<organism evidence="8 9">
    <name type="scientific">Panicum virgatum</name>
    <name type="common">Blackwell switchgrass</name>
    <dbReference type="NCBI Taxonomy" id="38727"/>
    <lineage>
        <taxon>Eukaryota</taxon>
        <taxon>Viridiplantae</taxon>
        <taxon>Streptophyta</taxon>
        <taxon>Embryophyta</taxon>
        <taxon>Tracheophyta</taxon>
        <taxon>Spermatophyta</taxon>
        <taxon>Magnoliopsida</taxon>
        <taxon>Liliopsida</taxon>
        <taxon>Poales</taxon>
        <taxon>Poaceae</taxon>
        <taxon>PACMAD clade</taxon>
        <taxon>Panicoideae</taxon>
        <taxon>Panicodae</taxon>
        <taxon>Paniceae</taxon>
        <taxon>Panicinae</taxon>
        <taxon>Panicum</taxon>
        <taxon>Panicum sect. Hiantes</taxon>
    </lineage>
</organism>
<evidence type="ECO:0000313" key="8">
    <source>
        <dbReference type="EMBL" id="KAG2561835.1"/>
    </source>
</evidence>
<keyword evidence="3" id="KW-0378">Hydrolase</keyword>
<feature type="domain" description="CP-type G" evidence="7">
    <location>
        <begin position="71"/>
        <end position="241"/>
    </location>
</feature>
<dbReference type="InterPro" id="IPR027417">
    <property type="entry name" value="P-loop_NTPase"/>
</dbReference>
<dbReference type="InterPro" id="IPR030378">
    <property type="entry name" value="G_CP_dom"/>
</dbReference>
<dbReference type="EMBL" id="CM029051">
    <property type="protein sequence ID" value="KAG2561835.1"/>
    <property type="molecule type" value="Genomic_DNA"/>
</dbReference>
<dbReference type="SUPFAM" id="SSF52540">
    <property type="entry name" value="P-loop containing nucleoside triphosphate hydrolases"/>
    <property type="match status" value="1"/>
</dbReference>
<protein>
    <recommendedName>
        <fullName evidence="7">CP-type G domain-containing protein</fullName>
    </recommendedName>
</protein>
<evidence type="ECO:0000256" key="5">
    <source>
        <dbReference type="ARBA" id="ARBA00023128"/>
    </source>
</evidence>
<keyword evidence="6" id="KW-0342">GTP-binding</keyword>
<evidence type="ECO:0000256" key="6">
    <source>
        <dbReference type="ARBA" id="ARBA00023134"/>
    </source>
</evidence>
<keyword evidence="2" id="KW-0547">Nucleotide-binding</keyword>
<dbReference type="GO" id="GO:0005739">
    <property type="term" value="C:mitochondrion"/>
    <property type="evidence" value="ECO:0007669"/>
    <property type="project" value="UniProtKB-SubCell"/>
</dbReference>
<dbReference type="PANTHER" id="PTHR45782:SF4">
    <property type="entry name" value="MITOCHONDRIAL RIBOSOME-ASSOCIATED GTPASE 1"/>
    <property type="match status" value="1"/>
</dbReference>
<evidence type="ECO:0000256" key="2">
    <source>
        <dbReference type="ARBA" id="ARBA00022741"/>
    </source>
</evidence>
<dbReference type="GO" id="GO:0005525">
    <property type="term" value="F:GTP binding"/>
    <property type="evidence" value="ECO:0007669"/>
    <property type="project" value="UniProtKB-KW"/>
</dbReference>
<evidence type="ECO:0000256" key="4">
    <source>
        <dbReference type="ARBA" id="ARBA00022946"/>
    </source>
</evidence>
<gene>
    <name evidence="8" type="ORF">PVAP13_8KG232800</name>
</gene>
<comment type="caution">
    <text evidence="8">The sequence shown here is derived from an EMBL/GenBank/DDBJ whole genome shotgun (WGS) entry which is preliminary data.</text>
</comment>
<keyword evidence="4" id="KW-0809">Transit peptide</keyword>
<proteinExistence type="predicted"/>
<name>A0A8T0PL44_PANVG</name>
<dbReference type="Gene3D" id="1.10.1580.10">
    <property type="match status" value="1"/>
</dbReference>
<dbReference type="InterPro" id="IPR023179">
    <property type="entry name" value="GTP-bd_ortho_bundle_sf"/>
</dbReference>